<organism evidence="1 2">
    <name type="scientific">Candidatus Giovannonibacteria bacterium RIFCSPLOWO2_01_FULL_46_13</name>
    <dbReference type="NCBI Taxonomy" id="1798352"/>
    <lineage>
        <taxon>Bacteria</taxon>
        <taxon>Candidatus Giovannoniibacteriota</taxon>
    </lineage>
</organism>
<proteinExistence type="predicted"/>
<dbReference type="InterPro" id="IPR003329">
    <property type="entry name" value="Cytidylyl_trans"/>
</dbReference>
<comment type="caution">
    <text evidence="1">The sequence shown here is derived from an EMBL/GenBank/DDBJ whole genome shotgun (WGS) entry which is preliminary data.</text>
</comment>
<dbReference type="Pfam" id="PF02348">
    <property type="entry name" value="CTP_transf_3"/>
    <property type="match status" value="1"/>
</dbReference>
<dbReference type="AlphaFoldDB" id="A0A1F5X2U7"/>
<evidence type="ECO:0008006" key="3">
    <source>
        <dbReference type="Google" id="ProtNLM"/>
    </source>
</evidence>
<evidence type="ECO:0000313" key="2">
    <source>
        <dbReference type="Proteomes" id="UP000178684"/>
    </source>
</evidence>
<dbReference type="InterPro" id="IPR029044">
    <property type="entry name" value="Nucleotide-diphossugar_trans"/>
</dbReference>
<dbReference type="Proteomes" id="UP000178684">
    <property type="component" value="Unassembled WGS sequence"/>
</dbReference>
<dbReference type="PANTHER" id="PTHR21485">
    <property type="entry name" value="HAD SUPERFAMILY MEMBERS CMAS AND KDSC"/>
    <property type="match status" value="1"/>
</dbReference>
<protein>
    <recommendedName>
        <fullName evidence="3">Acylneuraminate cytidylyltransferase</fullName>
    </recommendedName>
</protein>
<dbReference type="EMBL" id="MFIE01000027">
    <property type="protein sequence ID" value="OGF82219.1"/>
    <property type="molecule type" value="Genomic_DNA"/>
</dbReference>
<sequence>MYKNYKVIGIITARGGSKGVPGKNIKMVGGKPLIAWSIDAAKGSKYIDRVILSTDGEDIAKVGKDWGAEVPFMRPVEFAQDLTPDPPVFEHALSWLKENENYVPDIVVHLRPTGPMRTSQELDESIELLGEHPEADSVRSLQEPSKPPYKMWKIADEFMVPFVSDMPGMKDWHTAPRQSLPKVFETTADIGIMWARTVTEKHSVIGDKVLPYILKRPTVDIDNLFDFEIAELLFKKRNGQ</sequence>
<dbReference type="Gene3D" id="3.90.550.10">
    <property type="entry name" value="Spore Coat Polysaccharide Biosynthesis Protein SpsA, Chain A"/>
    <property type="match status" value="1"/>
</dbReference>
<dbReference type="SUPFAM" id="SSF53448">
    <property type="entry name" value="Nucleotide-diphospho-sugar transferases"/>
    <property type="match status" value="1"/>
</dbReference>
<name>A0A1F5X2U7_9BACT</name>
<gene>
    <name evidence="1" type="ORF">A3B18_02780</name>
</gene>
<accession>A0A1F5X2U7</accession>
<dbReference type="CDD" id="cd02513">
    <property type="entry name" value="CMP-NeuAc_Synthase"/>
    <property type="match status" value="1"/>
</dbReference>
<dbReference type="PANTHER" id="PTHR21485:SF6">
    <property type="entry name" value="N-ACYLNEURAMINATE CYTIDYLYLTRANSFERASE-RELATED"/>
    <property type="match status" value="1"/>
</dbReference>
<evidence type="ECO:0000313" key="1">
    <source>
        <dbReference type="EMBL" id="OGF82219.1"/>
    </source>
</evidence>
<reference evidence="1 2" key="1">
    <citation type="journal article" date="2016" name="Nat. Commun.">
        <title>Thousands of microbial genomes shed light on interconnected biogeochemical processes in an aquifer system.</title>
        <authorList>
            <person name="Anantharaman K."/>
            <person name="Brown C.T."/>
            <person name="Hug L.A."/>
            <person name="Sharon I."/>
            <person name="Castelle C.J."/>
            <person name="Probst A.J."/>
            <person name="Thomas B.C."/>
            <person name="Singh A."/>
            <person name="Wilkins M.J."/>
            <person name="Karaoz U."/>
            <person name="Brodie E.L."/>
            <person name="Williams K.H."/>
            <person name="Hubbard S.S."/>
            <person name="Banfield J.F."/>
        </authorList>
    </citation>
    <scope>NUCLEOTIDE SEQUENCE [LARGE SCALE GENOMIC DNA]</scope>
</reference>
<dbReference type="GO" id="GO:0008781">
    <property type="term" value="F:N-acylneuraminate cytidylyltransferase activity"/>
    <property type="evidence" value="ECO:0007669"/>
    <property type="project" value="TreeGrafter"/>
</dbReference>
<dbReference type="InterPro" id="IPR050793">
    <property type="entry name" value="CMP-NeuNAc_synthase"/>
</dbReference>